<name>A0AAD3SSC2_NEPGR</name>
<dbReference type="PANTHER" id="PTHR48007">
    <property type="entry name" value="LEUCINE-RICH REPEAT RECEPTOR-LIKE PROTEIN KINASE PXC1"/>
    <property type="match status" value="1"/>
</dbReference>
<dbReference type="EMBL" id="BSYO01000016">
    <property type="protein sequence ID" value="GMH16075.1"/>
    <property type="molecule type" value="Genomic_DNA"/>
</dbReference>
<protein>
    <recommendedName>
        <fullName evidence="3">Protein kinase domain-containing protein</fullName>
    </recommendedName>
</protein>
<reference evidence="1" key="1">
    <citation type="submission" date="2023-05" db="EMBL/GenBank/DDBJ databases">
        <title>Nepenthes gracilis genome sequencing.</title>
        <authorList>
            <person name="Fukushima K."/>
        </authorList>
    </citation>
    <scope>NUCLEOTIDE SEQUENCE</scope>
    <source>
        <strain evidence="1">SING2019-196</strain>
    </source>
</reference>
<keyword evidence="2" id="KW-1185">Reference proteome</keyword>
<dbReference type="Proteomes" id="UP001279734">
    <property type="component" value="Unassembled WGS sequence"/>
</dbReference>
<evidence type="ECO:0000313" key="1">
    <source>
        <dbReference type="EMBL" id="GMH16075.1"/>
    </source>
</evidence>
<sequence length="97" mass="11005">MSSNRRHKLVSYDGNGAEYTPTKENYAETKAAEQGKLAFVRDDRRQFGLSELLRASAEVLGSGSFRSSYKAAMSNGEIFVVKRFRQMNKVGRRDFCE</sequence>
<dbReference type="InterPro" id="IPR046959">
    <property type="entry name" value="PRK1-6/SRF4-like"/>
</dbReference>
<gene>
    <name evidence="1" type="ORF">Nepgr_017916</name>
</gene>
<dbReference type="PANTHER" id="PTHR48007:SF64">
    <property type="entry name" value="POLLEN RECEPTOR-LIKE KINASE 1"/>
    <property type="match status" value="1"/>
</dbReference>
<evidence type="ECO:0000313" key="2">
    <source>
        <dbReference type="Proteomes" id="UP001279734"/>
    </source>
</evidence>
<organism evidence="1 2">
    <name type="scientific">Nepenthes gracilis</name>
    <name type="common">Slender pitcher plant</name>
    <dbReference type="NCBI Taxonomy" id="150966"/>
    <lineage>
        <taxon>Eukaryota</taxon>
        <taxon>Viridiplantae</taxon>
        <taxon>Streptophyta</taxon>
        <taxon>Embryophyta</taxon>
        <taxon>Tracheophyta</taxon>
        <taxon>Spermatophyta</taxon>
        <taxon>Magnoliopsida</taxon>
        <taxon>eudicotyledons</taxon>
        <taxon>Gunneridae</taxon>
        <taxon>Pentapetalae</taxon>
        <taxon>Caryophyllales</taxon>
        <taxon>Nepenthaceae</taxon>
        <taxon>Nepenthes</taxon>
    </lineage>
</organism>
<evidence type="ECO:0008006" key="3">
    <source>
        <dbReference type="Google" id="ProtNLM"/>
    </source>
</evidence>
<proteinExistence type="predicted"/>
<accession>A0AAD3SSC2</accession>
<dbReference type="Gene3D" id="3.30.200.20">
    <property type="entry name" value="Phosphorylase Kinase, domain 1"/>
    <property type="match status" value="1"/>
</dbReference>
<dbReference type="AlphaFoldDB" id="A0AAD3SSC2"/>
<comment type="caution">
    <text evidence="1">The sequence shown here is derived from an EMBL/GenBank/DDBJ whole genome shotgun (WGS) entry which is preliminary data.</text>
</comment>